<dbReference type="EMBL" id="JAIZPD010000005">
    <property type="protein sequence ID" value="KAH0962701.1"/>
    <property type="molecule type" value="Genomic_DNA"/>
</dbReference>
<sequence length="232" mass="25517">MDLTPIRVIAHILRHHGVSMCVTGELALNYYNVPRDLEICVPKSSSLAAAGLLCSTGLFEPCQLDQDFNNYTEYKRGLPRVRTTGWANPPQAVVIFAASLYGLDPIDKAIIQPVSGRTNHISKEISHLQRQGITGLPLPRLAVFLKGLAQRYLDLGDDMAMIAVEQLVDGMNLDDAWARRNLAGLSPALVALVMKQISSKASRIDYVSENKVTCFIGDQKEADDVRLIPGFE</sequence>
<dbReference type="AlphaFoldDB" id="A0A9P8SHC6"/>
<dbReference type="OrthoDB" id="3259529at2759"/>
<dbReference type="GeneID" id="68354340"/>
<accession>A0A9P8SHC6</accession>
<evidence type="ECO:0000313" key="2">
    <source>
        <dbReference type="Proteomes" id="UP000824596"/>
    </source>
</evidence>
<organism evidence="1 2">
    <name type="scientific">Hirsutella rhossiliensis</name>
    <dbReference type="NCBI Taxonomy" id="111463"/>
    <lineage>
        <taxon>Eukaryota</taxon>
        <taxon>Fungi</taxon>
        <taxon>Dikarya</taxon>
        <taxon>Ascomycota</taxon>
        <taxon>Pezizomycotina</taxon>
        <taxon>Sordariomycetes</taxon>
        <taxon>Hypocreomycetidae</taxon>
        <taxon>Hypocreales</taxon>
        <taxon>Ophiocordycipitaceae</taxon>
        <taxon>Hirsutella</taxon>
    </lineage>
</organism>
<comment type="caution">
    <text evidence="1">The sequence shown here is derived from an EMBL/GenBank/DDBJ whole genome shotgun (WGS) entry which is preliminary data.</text>
</comment>
<gene>
    <name evidence="1" type="ORF">HRG_05211</name>
</gene>
<reference evidence="1" key="1">
    <citation type="submission" date="2021-09" db="EMBL/GenBank/DDBJ databases">
        <title>A high-quality genome of the endoparasitic fungus Hirsutella rhossiliensis with a comparison of Hirsutella genomes reveals transposable elements contributing to genome size variation.</title>
        <authorList>
            <person name="Lin R."/>
            <person name="Jiao Y."/>
            <person name="Sun X."/>
            <person name="Ling J."/>
            <person name="Xie B."/>
            <person name="Cheng X."/>
        </authorList>
    </citation>
    <scope>NUCLEOTIDE SEQUENCE</scope>
    <source>
        <strain evidence="1">HR02</strain>
    </source>
</reference>
<dbReference type="Proteomes" id="UP000824596">
    <property type="component" value="Unassembled WGS sequence"/>
</dbReference>
<protein>
    <submittedName>
        <fullName evidence="1">Ser/Thr protein phosphatase</fullName>
    </submittedName>
</protein>
<dbReference type="RefSeq" id="XP_044720214.1">
    <property type="nucleotide sequence ID" value="XM_044863682.1"/>
</dbReference>
<evidence type="ECO:0000313" key="1">
    <source>
        <dbReference type="EMBL" id="KAH0962701.1"/>
    </source>
</evidence>
<proteinExistence type="predicted"/>
<name>A0A9P8SHC6_9HYPO</name>
<keyword evidence="2" id="KW-1185">Reference proteome</keyword>